<accession>A0A3N7FT12</accession>
<proteinExistence type="predicted"/>
<evidence type="ECO:0000313" key="1">
    <source>
        <dbReference type="EMBL" id="RQO98287.1"/>
    </source>
</evidence>
<keyword evidence="2" id="KW-1185">Reference proteome</keyword>
<evidence type="ECO:0000313" key="2">
    <source>
        <dbReference type="Proteomes" id="UP000006729"/>
    </source>
</evidence>
<name>A0A3N7FT12_POPTR</name>
<reference evidence="1 2" key="1">
    <citation type="journal article" date="2006" name="Science">
        <title>The genome of black cottonwood, Populus trichocarpa (Torr. &amp; Gray).</title>
        <authorList>
            <person name="Tuskan G.A."/>
            <person name="Difazio S."/>
            <person name="Jansson S."/>
            <person name="Bohlmann J."/>
            <person name="Grigoriev I."/>
            <person name="Hellsten U."/>
            <person name="Putnam N."/>
            <person name="Ralph S."/>
            <person name="Rombauts S."/>
            <person name="Salamov A."/>
            <person name="Schein J."/>
            <person name="Sterck L."/>
            <person name="Aerts A."/>
            <person name="Bhalerao R.R."/>
            <person name="Bhalerao R.P."/>
            <person name="Blaudez D."/>
            <person name="Boerjan W."/>
            <person name="Brun A."/>
            <person name="Brunner A."/>
            <person name="Busov V."/>
            <person name="Campbell M."/>
            <person name="Carlson J."/>
            <person name="Chalot M."/>
            <person name="Chapman J."/>
            <person name="Chen G.L."/>
            <person name="Cooper D."/>
            <person name="Coutinho P.M."/>
            <person name="Couturier J."/>
            <person name="Covert S."/>
            <person name="Cronk Q."/>
            <person name="Cunningham R."/>
            <person name="Davis J."/>
            <person name="Degroeve S."/>
            <person name="Dejardin A."/>
            <person name="Depamphilis C."/>
            <person name="Detter J."/>
            <person name="Dirks B."/>
            <person name="Dubchak I."/>
            <person name="Duplessis S."/>
            <person name="Ehlting J."/>
            <person name="Ellis B."/>
            <person name="Gendler K."/>
            <person name="Goodstein D."/>
            <person name="Gribskov M."/>
            <person name="Grimwood J."/>
            <person name="Groover A."/>
            <person name="Gunter L."/>
            <person name="Hamberger B."/>
            <person name="Heinze B."/>
            <person name="Helariutta Y."/>
            <person name="Henrissat B."/>
            <person name="Holligan D."/>
            <person name="Holt R."/>
            <person name="Huang W."/>
            <person name="Islam-Faridi N."/>
            <person name="Jones S."/>
            <person name="Jones-Rhoades M."/>
            <person name="Jorgensen R."/>
            <person name="Joshi C."/>
            <person name="Kangasjarvi J."/>
            <person name="Karlsson J."/>
            <person name="Kelleher C."/>
            <person name="Kirkpatrick R."/>
            <person name="Kirst M."/>
            <person name="Kohler A."/>
            <person name="Kalluri U."/>
            <person name="Larimer F."/>
            <person name="Leebens-Mack J."/>
            <person name="Leple J.C."/>
            <person name="Locascio P."/>
            <person name="Lou Y."/>
            <person name="Lucas S."/>
            <person name="Martin F."/>
            <person name="Montanini B."/>
            <person name="Napoli C."/>
            <person name="Nelson D.R."/>
            <person name="Nelson C."/>
            <person name="Nieminen K."/>
            <person name="Nilsson O."/>
            <person name="Pereda V."/>
            <person name="Peter G."/>
            <person name="Philippe R."/>
            <person name="Pilate G."/>
            <person name="Poliakov A."/>
            <person name="Razumovskaya J."/>
            <person name="Richardson P."/>
            <person name="Rinaldi C."/>
            <person name="Ritland K."/>
            <person name="Rouze P."/>
            <person name="Ryaboy D."/>
            <person name="Schmutz J."/>
            <person name="Schrader J."/>
            <person name="Segerman B."/>
            <person name="Shin H."/>
            <person name="Siddiqui A."/>
            <person name="Sterky F."/>
            <person name="Terry A."/>
            <person name="Tsai C.J."/>
            <person name="Uberbacher E."/>
            <person name="Unneberg P."/>
            <person name="Vahala J."/>
            <person name="Wall K."/>
            <person name="Wessler S."/>
            <person name="Yang G."/>
            <person name="Yin T."/>
            <person name="Douglas C."/>
            <person name="Marra M."/>
            <person name="Sandberg G."/>
            <person name="Van de Peer Y."/>
            <person name="Rokhsar D."/>
        </authorList>
    </citation>
    <scope>NUCLEOTIDE SEQUENCE [LARGE SCALE GENOMIC DNA]</scope>
    <source>
        <strain evidence="2">cv. Nisqually</strain>
    </source>
</reference>
<dbReference type="AlphaFoldDB" id="A0A3N7FT12"/>
<protein>
    <submittedName>
        <fullName evidence="1">Uncharacterized protein</fullName>
    </submittedName>
</protein>
<sequence>MEEDYPFLYPVSCGSYAWKDDGRGHGSLAKQRRPRALTVILMIKIRELPSSGYAGIKRMYQRSFLPLLSLAGPDSLQSWVFHLMHYDTIKQCMLHHAPHTRSLIEAKH</sequence>
<organism evidence="1 2">
    <name type="scientific">Populus trichocarpa</name>
    <name type="common">Western balsam poplar</name>
    <name type="synonym">Populus balsamifera subsp. trichocarpa</name>
    <dbReference type="NCBI Taxonomy" id="3694"/>
    <lineage>
        <taxon>Eukaryota</taxon>
        <taxon>Viridiplantae</taxon>
        <taxon>Streptophyta</taxon>
        <taxon>Embryophyta</taxon>
        <taxon>Tracheophyta</taxon>
        <taxon>Spermatophyta</taxon>
        <taxon>Magnoliopsida</taxon>
        <taxon>eudicotyledons</taxon>
        <taxon>Gunneridae</taxon>
        <taxon>Pentapetalae</taxon>
        <taxon>rosids</taxon>
        <taxon>fabids</taxon>
        <taxon>Malpighiales</taxon>
        <taxon>Salicaceae</taxon>
        <taxon>Saliceae</taxon>
        <taxon>Populus</taxon>
    </lineage>
</organism>
<dbReference type="EMBL" id="CM009301">
    <property type="protein sequence ID" value="RQO98287.1"/>
    <property type="molecule type" value="Genomic_DNA"/>
</dbReference>
<gene>
    <name evidence="1" type="ORF">POPTR_012G043601</name>
</gene>
<dbReference type="Proteomes" id="UP000006729">
    <property type="component" value="Chromosome 12"/>
</dbReference>
<dbReference type="InParanoid" id="A0A3N7FT12"/>